<feature type="transmembrane region" description="Helical" evidence="2">
    <location>
        <begin position="69"/>
        <end position="99"/>
    </location>
</feature>
<keyword evidence="2" id="KW-1133">Transmembrane helix</keyword>
<accession>A0A4U8YX28</accession>
<protein>
    <submittedName>
        <fullName evidence="3">Uncharacterized protein</fullName>
    </submittedName>
</protein>
<name>A0A4U8YX28_9BACT</name>
<dbReference type="RefSeq" id="WP_180143192.1">
    <property type="nucleotide sequence ID" value="NZ_CAADHO010000007.1"/>
</dbReference>
<reference evidence="3 4" key="1">
    <citation type="submission" date="2019-03" db="EMBL/GenBank/DDBJ databases">
        <authorList>
            <person name="Nijsse B."/>
        </authorList>
    </citation>
    <scope>NUCLEOTIDE SEQUENCE [LARGE SCALE GENOMIC DNA]</scope>
    <source>
        <strain evidence="3">Desulfoluna butyratoxydans MSL71</strain>
    </source>
</reference>
<dbReference type="EMBL" id="CAADHO010000007">
    <property type="protein sequence ID" value="VFQ45993.1"/>
    <property type="molecule type" value="Genomic_DNA"/>
</dbReference>
<feature type="region of interest" description="Disordered" evidence="1">
    <location>
        <begin position="17"/>
        <end position="47"/>
    </location>
</feature>
<gene>
    <name evidence="3" type="ORF">MSL71_36560</name>
</gene>
<evidence type="ECO:0000256" key="1">
    <source>
        <dbReference type="SAM" id="MobiDB-lite"/>
    </source>
</evidence>
<organism evidence="3 4">
    <name type="scientific">Desulfoluna butyratoxydans</name>
    <dbReference type="NCBI Taxonomy" id="231438"/>
    <lineage>
        <taxon>Bacteria</taxon>
        <taxon>Pseudomonadati</taxon>
        <taxon>Thermodesulfobacteriota</taxon>
        <taxon>Desulfobacteria</taxon>
        <taxon>Desulfobacterales</taxon>
        <taxon>Desulfolunaceae</taxon>
        <taxon>Desulfoluna</taxon>
    </lineage>
</organism>
<evidence type="ECO:0000256" key="2">
    <source>
        <dbReference type="SAM" id="Phobius"/>
    </source>
</evidence>
<keyword evidence="4" id="KW-1185">Reference proteome</keyword>
<evidence type="ECO:0000313" key="3">
    <source>
        <dbReference type="EMBL" id="VFQ45993.1"/>
    </source>
</evidence>
<keyword evidence="2" id="KW-0812">Transmembrane</keyword>
<evidence type="ECO:0000313" key="4">
    <source>
        <dbReference type="Proteomes" id="UP000507962"/>
    </source>
</evidence>
<sequence>MEDMYTIQDEKRVVTLKGRRSGAERRSTGSDPQGSEAADRRKGLERRHRRVLSSREVLFERISSLTNGIALLAVGLFFLLTGLTFLPVVGLFVGGYIIYKSFAVMAEVLHKVQ</sequence>
<dbReference type="Proteomes" id="UP000507962">
    <property type="component" value="Unassembled WGS sequence"/>
</dbReference>
<dbReference type="AlphaFoldDB" id="A0A4U8YX28"/>
<proteinExistence type="predicted"/>
<keyword evidence="2" id="KW-0472">Membrane</keyword>